<dbReference type="Proteomes" id="UP000198598">
    <property type="component" value="Unassembled WGS sequence"/>
</dbReference>
<evidence type="ECO:0000313" key="3">
    <source>
        <dbReference type="Proteomes" id="UP000198598"/>
    </source>
</evidence>
<dbReference type="RefSeq" id="WP_177236792.1">
    <property type="nucleotide sequence ID" value="NZ_FOLQ01000034.1"/>
</dbReference>
<gene>
    <name evidence="2" type="ORF">SAMN05216167_13427</name>
</gene>
<sequence>MKILLILFISLCHSVAYCQDYKTLVSQATESYFKKEYAQSTELFQQAFKVGTPSRSDYYQAASAAAPAKKTDLALKWLNQAFDQGFINIRHLRKDPDLVSLQATEGWKDLLARMQKKVDQIEANYDKPLQNELLTVFDEDQKYRLQIGEITQKYGAESNEVKALWKTIDKKDSTNLAKVKSILDRYGWVGEDKVGPQANGALFLVIQHADLSTQQKYLPMMQEAVKAGKARPSSLALLEDRVALGEKRRQTYGSQIGEDSTGTSYVLPLTDPDNVDKRREAMGLGPLADYVKRWGIVWDVAIYKKQLPELEKREGIK</sequence>
<dbReference type="STRING" id="662367.SAMN05216167_13427"/>
<dbReference type="AlphaFoldDB" id="A0A1I2GNF5"/>
<organism evidence="2 3">
    <name type="scientific">Spirosoma endophyticum</name>
    <dbReference type="NCBI Taxonomy" id="662367"/>
    <lineage>
        <taxon>Bacteria</taxon>
        <taxon>Pseudomonadati</taxon>
        <taxon>Bacteroidota</taxon>
        <taxon>Cytophagia</taxon>
        <taxon>Cytophagales</taxon>
        <taxon>Cytophagaceae</taxon>
        <taxon>Spirosoma</taxon>
    </lineage>
</organism>
<evidence type="ECO:0000313" key="2">
    <source>
        <dbReference type="EMBL" id="SFF19115.1"/>
    </source>
</evidence>
<keyword evidence="3" id="KW-1185">Reference proteome</keyword>
<feature type="signal peptide" evidence="1">
    <location>
        <begin position="1"/>
        <end position="18"/>
    </location>
</feature>
<evidence type="ECO:0000256" key="1">
    <source>
        <dbReference type="SAM" id="SignalP"/>
    </source>
</evidence>
<keyword evidence="1" id="KW-0732">Signal</keyword>
<dbReference type="EMBL" id="FOLQ01000034">
    <property type="protein sequence ID" value="SFF19115.1"/>
    <property type="molecule type" value="Genomic_DNA"/>
</dbReference>
<dbReference type="Pfam" id="PF20329">
    <property type="entry name" value="DUF6624"/>
    <property type="match status" value="1"/>
</dbReference>
<protein>
    <submittedName>
        <fullName evidence="2">Uncharacterized protein</fullName>
    </submittedName>
</protein>
<name>A0A1I2GNF5_9BACT</name>
<dbReference type="NCBIfam" id="NF047558">
    <property type="entry name" value="TPR_END_plus"/>
    <property type="match status" value="1"/>
</dbReference>
<proteinExistence type="predicted"/>
<dbReference type="InterPro" id="IPR046732">
    <property type="entry name" value="DUF6624"/>
</dbReference>
<reference evidence="2 3" key="1">
    <citation type="submission" date="2016-10" db="EMBL/GenBank/DDBJ databases">
        <authorList>
            <person name="de Groot N.N."/>
        </authorList>
    </citation>
    <scope>NUCLEOTIDE SEQUENCE [LARGE SCALE GENOMIC DNA]</scope>
    <source>
        <strain evidence="2 3">DSM 26130</strain>
    </source>
</reference>
<feature type="chain" id="PRO_5011543583" evidence="1">
    <location>
        <begin position="19"/>
        <end position="317"/>
    </location>
</feature>
<accession>A0A1I2GNF5</accession>